<evidence type="ECO:0000313" key="2">
    <source>
        <dbReference type="EMBL" id="GJS79614.1"/>
    </source>
</evidence>
<reference evidence="2" key="2">
    <citation type="submission" date="2022-01" db="EMBL/GenBank/DDBJ databases">
        <authorList>
            <person name="Yamashiro T."/>
            <person name="Shiraishi A."/>
            <person name="Satake H."/>
            <person name="Nakayama K."/>
        </authorList>
    </citation>
    <scope>NUCLEOTIDE SEQUENCE</scope>
</reference>
<comment type="caution">
    <text evidence="2">The sequence shown here is derived from an EMBL/GenBank/DDBJ whole genome shotgun (WGS) entry which is preliminary data.</text>
</comment>
<dbReference type="EMBL" id="BQNB010010610">
    <property type="protein sequence ID" value="GJS79614.1"/>
    <property type="molecule type" value="Genomic_DNA"/>
</dbReference>
<feature type="domain" description="DUF8040" evidence="1">
    <location>
        <begin position="264"/>
        <end position="296"/>
    </location>
</feature>
<dbReference type="InterPro" id="IPR058353">
    <property type="entry name" value="DUF8040"/>
</dbReference>
<gene>
    <name evidence="2" type="ORF">Tco_0729495</name>
</gene>
<keyword evidence="3" id="KW-1185">Reference proteome</keyword>
<dbReference type="Pfam" id="PF26138">
    <property type="entry name" value="DUF8040"/>
    <property type="match status" value="1"/>
</dbReference>
<organism evidence="2 3">
    <name type="scientific">Tanacetum coccineum</name>
    <dbReference type="NCBI Taxonomy" id="301880"/>
    <lineage>
        <taxon>Eukaryota</taxon>
        <taxon>Viridiplantae</taxon>
        <taxon>Streptophyta</taxon>
        <taxon>Embryophyta</taxon>
        <taxon>Tracheophyta</taxon>
        <taxon>Spermatophyta</taxon>
        <taxon>Magnoliopsida</taxon>
        <taxon>eudicotyledons</taxon>
        <taxon>Gunneridae</taxon>
        <taxon>Pentapetalae</taxon>
        <taxon>asterids</taxon>
        <taxon>campanulids</taxon>
        <taxon>Asterales</taxon>
        <taxon>Asteraceae</taxon>
        <taxon>Asteroideae</taxon>
        <taxon>Anthemideae</taxon>
        <taxon>Anthemidinae</taxon>
        <taxon>Tanacetum</taxon>
    </lineage>
</organism>
<dbReference type="PANTHER" id="PTHR22930:SF265">
    <property type="entry name" value="MYB_SANT-LIKE DOMAIN, HARBINGER TRANSPOSASE-DERIVED NUCLEASE DOMAIN-CONTAINING PROTEIN"/>
    <property type="match status" value="1"/>
</dbReference>
<sequence length="410" mass="46529">MTDFVPPLHVYVVPHQSVIMVLDDNGEVLCKKDVYVGLCGFSLVHGDAKVTQSERLQEMALKEYQKLLSSRKRAGESCTCKLEVTVAGMENVGESSKQKKPRLNWKKESVVKTFLEACIHEVAVNGRDRKPVRSTGLLFPDLCTQLFDGSTSNGFEGWGPASNLSNDCEDSVNVVSLEDDYIQHVQAILASTQEPPNSTQECSGPQTKRGDYIDACMEKLENVGWGTHNPLYEVAVMLYSESVDYRKVWMRLKPESLENRVRNAGHNERFRMVKRRFQHSTQTIHECFHEVLRGMMQFSREVIVPTSLEENTSERHRNLREIFTGEISGLNGTLIHAVVPVDQQIRYRGRGKGECFQNVLGICNFNMTVMFVWAGWEVIAHDSKVLTEITFNPNSNFPFPPPSTYYPRIT</sequence>
<reference evidence="2" key="1">
    <citation type="journal article" date="2022" name="Int. J. Mol. Sci.">
        <title>Draft Genome of Tanacetum Coccineum: Genomic Comparison of Closely Related Tanacetum-Family Plants.</title>
        <authorList>
            <person name="Yamashiro T."/>
            <person name="Shiraishi A."/>
            <person name="Nakayama K."/>
            <person name="Satake H."/>
        </authorList>
    </citation>
    <scope>NUCLEOTIDE SEQUENCE</scope>
</reference>
<proteinExistence type="predicted"/>
<protein>
    <recommendedName>
        <fullName evidence="1">DUF8040 domain-containing protein</fullName>
    </recommendedName>
</protein>
<evidence type="ECO:0000313" key="3">
    <source>
        <dbReference type="Proteomes" id="UP001151760"/>
    </source>
</evidence>
<dbReference type="InterPro" id="IPR045249">
    <property type="entry name" value="HARBI1-like"/>
</dbReference>
<evidence type="ECO:0000259" key="1">
    <source>
        <dbReference type="Pfam" id="PF26138"/>
    </source>
</evidence>
<dbReference type="PANTHER" id="PTHR22930">
    <property type="match status" value="1"/>
</dbReference>
<accession>A0ABQ4YP10</accession>
<name>A0ABQ4YP10_9ASTR</name>
<dbReference type="Proteomes" id="UP001151760">
    <property type="component" value="Unassembled WGS sequence"/>
</dbReference>